<dbReference type="EMBL" id="JAYMGO010000010">
    <property type="protein sequence ID" value="KAL1266148.1"/>
    <property type="molecule type" value="Genomic_DNA"/>
</dbReference>
<dbReference type="Proteomes" id="UP001558613">
    <property type="component" value="Unassembled WGS sequence"/>
</dbReference>
<reference evidence="1 2" key="1">
    <citation type="submission" date="2023-09" db="EMBL/GenBank/DDBJ databases">
        <authorList>
            <person name="Wang M."/>
        </authorList>
    </citation>
    <scope>NUCLEOTIDE SEQUENCE [LARGE SCALE GENOMIC DNA]</scope>
    <source>
        <strain evidence="1">GT-2023</strain>
        <tissue evidence="1">Liver</tissue>
    </source>
</reference>
<gene>
    <name evidence="1" type="ORF">QQF64_001823</name>
</gene>
<comment type="caution">
    <text evidence="1">The sequence shown here is derived from an EMBL/GenBank/DDBJ whole genome shotgun (WGS) entry which is preliminary data.</text>
</comment>
<proteinExistence type="predicted"/>
<protein>
    <submittedName>
        <fullName evidence="1">Uncharacterized protein</fullName>
    </submittedName>
</protein>
<name>A0ABR3MNE4_9TELE</name>
<evidence type="ECO:0000313" key="1">
    <source>
        <dbReference type="EMBL" id="KAL1266148.1"/>
    </source>
</evidence>
<sequence length="79" mass="8521">MGPRLGRIVSLRAQSGVSLILREATPYFSLFAFGARPDANGIGRCVWRSVATPTVSLIDVVTSELREVTGEKTLMVDAL</sequence>
<keyword evidence="2" id="KW-1185">Reference proteome</keyword>
<evidence type="ECO:0000313" key="2">
    <source>
        <dbReference type="Proteomes" id="UP001558613"/>
    </source>
</evidence>
<organism evidence="1 2">
    <name type="scientific">Cirrhinus molitorella</name>
    <name type="common">mud carp</name>
    <dbReference type="NCBI Taxonomy" id="172907"/>
    <lineage>
        <taxon>Eukaryota</taxon>
        <taxon>Metazoa</taxon>
        <taxon>Chordata</taxon>
        <taxon>Craniata</taxon>
        <taxon>Vertebrata</taxon>
        <taxon>Euteleostomi</taxon>
        <taxon>Actinopterygii</taxon>
        <taxon>Neopterygii</taxon>
        <taxon>Teleostei</taxon>
        <taxon>Ostariophysi</taxon>
        <taxon>Cypriniformes</taxon>
        <taxon>Cyprinidae</taxon>
        <taxon>Labeoninae</taxon>
        <taxon>Labeonini</taxon>
        <taxon>Cirrhinus</taxon>
    </lineage>
</organism>
<accession>A0ABR3MNE4</accession>